<sequence>MRHLVIVLGDQLNRDSLALKGFKKDRDAVWMAEVEEEATYFKQHKLRIAYFFACMRAFRDELEERDFEVVYHALTVDRAEDRGRSFREVLRNDVEEHEPKRLIVVQPGDHRVLVALQAEAESLGLPLEVREDRRFLCSTEEFDAWADGRPGGLLMESFYRHMRKTLDVLMDGDEPAGGKWNLDHDNRESFSASDPPPSGLGPSRFEPDWVTEEVIDLVAGRFADHPGRLEHFTLPVSAKGAKRMLQDFIARDLPKFGMYEDAMWDGEDFLYHSRISAPLNLGLIDPRDCLKHAVQAYEKGAAPLNSVEGFVRQILGWREFVRGVYWRFMPEYAERNHLDAHADLPAFYWTGETDMACVAGAMRSVIDHGYTHHIQRLMVLGNLALNLGVHPLRFHEWHVEMYLDSVDWASLPNTLGMSQYGDGGVVGTKPYCASGNYISKMSNYCSNCRYDPKQSAGENACPQTVFYWDFLARHEDRFRKNHRMKFQIANVRRKRDKGELPATQCRADELRDEWGVGGAA</sequence>
<dbReference type="EC" id="4.1.99.13" evidence="2"/>
<keyword evidence="3" id="KW-1185">Reference proteome</keyword>
<accession>A0ABX1VF45</accession>
<reference evidence="2 3" key="1">
    <citation type="journal article" date="2020" name="Syst. Appl. Microbiol.">
        <title>Alienimonas chondri sp. nov., a novel planctomycete isolated from the biofilm of the red alga Chondrus crispus.</title>
        <authorList>
            <person name="Vitorino I."/>
            <person name="Albuquerque L."/>
            <person name="Wiegand S."/>
            <person name="Kallscheuer N."/>
            <person name="da Costa M.S."/>
            <person name="Lobo-da-Cunha A."/>
            <person name="Jogler C."/>
            <person name="Lage O.M."/>
        </authorList>
    </citation>
    <scope>NUCLEOTIDE SEQUENCE [LARGE SCALE GENOMIC DNA]</scope>
    <source>
        <strain evidence="2 3">LzC2</strain>
    </source>
</reference>
<proteinExistence type="predicted"/>
<gene>
    <name evidence="2" type="primary">phrB</name>
    <name evidence="2" type="ORF">LzC2_22150</name>
</gene>
<feature type="region of interest" description="Disordered" evidence="1">
    <location>
        <begin position="177"/>
        <end position="205"/>
    </location>
</feature>
<dbReference type="InterPro" id="IPR007357">
    <property type="entry name" value="PhrB-like"/>
</dbReference>
<organism evidence="2 3">
    <name type="scientific">Alienimonas chondri</name>
    <dbReference type="NCBI Taxonomy" id="2681879"/>
    <lineage>
        <taxon>Bacteria</taxon>
        <taxon>Pseudomonadati</taxon>
        <taxon>Planctomycetota</taxon>
        <taxon>Planctomycetia</taxon>
        <taxon>Planctomycetales</taxon>
        <taxon>Planctomycetaceae</taxon>
        <taxon>Alienimonas</taxon>
    </lineage>
</organism>
<dbReference type="RefSeq" id="WP_171186850.1">
    <property type="nucleotide sequence ID" value="NZ_WTPX01000063.1"/>
</dbReference>
<dbReference type="Pfam" id="PF04244">
    <property type="entry name" value="DPRP"/>
    <property type="match status" value="1"/>
</dbReference>
<dbReference type="InterPro" id="IPR014729">
    <property type="entry name" value="Rossmann-like_a/b/a_fold"/>
</dbReference>
<dbReference type="Gene3D" id="1.25.40.80">
    <property type="match status" value="1"/>
</dbReference>
<dbReference type="SUPFAM" id="SSF48173">
    <property type="entry name" value="Cryptochrome/photolyase FAD-binding domain"/>
    <property type="match status" value="1"/>
</dbReference>
<evidence type="ECO:0000313" key="3">
    <source>
        <dbReference type="Proteomes" id="UP000609651"/>
    </source>
</evidence>
<dbReference type="GO" id="GO:0003914">
    <property type="term" value="F:DNA (6-4) photolyase activity"/>
    <property type="evidence" value="ECO:0007669"/>
    <property type="project" value="UniProtKB-EC"/>
</dbReference>
<comment type="caution">
    <text evidence="2">The sequence shown here is derived from an EMBL/GenBank/DDBJ whole genome shotgun (WGS) entry which is preliminary data.</text>
</comment>
<dbReference type="Gene3D" id="1.10.10.1710">
    <property type="entry name" value="Deoxyribodipyrimidine photolyase-related"/>
    <property type="match status" value="1"/>
</dbReference>
<dbReference type="Gene3D" id="3.40.50.620">
    <property type="entry name" value="HUPs"/>
    <property type="match status" value="1"/>
</dbReference>
<dbReference type="InterPro" id="IPR052551">
    <property type="entry name" value="UV-DNA_repair_photolyase"/>
</dbReference>
<protein>
    <submittedName>
        <fullName evidence="2">(6-4) photolyase</fullName>
        <ecNumber evidence="2">4.1.99.13</ecNumber>
    </submittedName>
</protein>
<dbReference type="PANTHER" id="PTHR38657:SF1">
    <property type="entry name" value="SLR1343 PROTEIN"/>
    <property type="match status" value="1"/>
</dbReference>
<dbReference type="PANTHER" id="PTHR38657">
    <property type="entry name" value="SLR1343 PROTEIN"/>
    <property type="match status" value="1"/>
</dbReference>
<keyword evidence="2" id="KW-0456">Lyase</keyword>
<dbReference type="Gene3D" id="1.10.579.10">
    <property type="entry name" value="DNA Cyclobutane Dipyrimidine Photolyase, subunit A, domain 3"/>
    <property type="match status" value="1"/>
</dbReference>
<dbReference type="Proteomes" id="UP000609651">
    <property type="component" value="Unassembled WGS sequence"/>
</dbReference>
<dbReference type="InterPro" id="IPR036134">
    <property type="entry name" value="Crypto/Photolyase_FAD-like_sf"/>
</dbReference>
<evidence type="ECO:0000256" key="1">
    <source>
        <dbReference type="SAM" id="MobiDB-lite"/>
    </source>
</evidence>
<dbReference type="EMBL" id="WTPX01000063">
    <property type="protein sequence ID" value="NNJ26135.1"/>
    <property type="molecule type" value="Genomic_DNA"/>
</dbReference>
<evidence type="ECO:0000313" key="2">
    <source>
        <dbReference type="EMBL" id="NNJ26135.1"/>
    </source>
</evidence>
<name>A0ABX1VF45_9PLAN</name>